<proteinExistence type="predicted"/>
<dbReference type="EMBL" id="JBHMFI010000001">
    <property type="protein sequence ID" value="MFB9069783.1"/>
    <property type="molecule type" value="Genomic_DNA"/>
</dbReference>
<dbReference type="Proteomes" id="UP001589575">
    <property type="component" value="Unassembled WGS sequence"/>
</dbReference>
<evidence type="ECO:0000313" key="1">
    <source>
        <dbReference type="EMBL" id="MFB9069783.1"/>
    </source>
</evidence>
<keyword evidence="2" id="KW-1185">Reference proteome</keyword>
<organism evidence="1 2">
    <name type="scientific">Citricoccus parietis</name>
    <dbReference type="NCBI Taxonomy" id="592307"/>
    <lineage>
        <taxon>Bacteria</taxon>
        <taxon>Bacillati</taxon>
        <taxon>Actinomycetota</taxon>
        <taxon>Actinomycetes</taxon>
        <taxon>Micrococcales</taxon>
        <taxon>Micrococcaceae</taxon>
        <taxon>Citricoccus</taxon>
    </lineage>
</organism>
<name>A0ABV5FSX0_9MICC</name>
<evidence type="ECO:0000313" key="2">
    <source>
        <dbReference type="Proteomes" id="UP001589575"/>
    </source>
</evidence>
<protein>
    <submittedName>
        <fullName evidence="1">Uncharacterized protein</fullName>
    </submittedName>
</protein>
<accession>A0ABV5FSX0</accession>
<gene>
    <name evidence="1" type="ORF">ACFFX0_00645</name>
</gene>
<sequence>MSVGRTTHSRLASAVRAASMASSSPVSVVQSISRLTVPLSHPCALRSYNAAAR</sequence>
<reference evidence="1 2" key="1">
    <citation type="submission" date="2024-09" db="EMBL/GenBank/DDBJ databases">
        <authorList>
            <person name="Sun Q."/>
            <person name="Mori K."/>
        </authorList>
    </citation>
    <scope>NUCLEOTIDE SEQUENCE [LARGE SCALE GENOMIC DNA]</scope>
    <source>
        <strain evidence="1 2">CCM 7609</strain>
    </source>
</reference>
<comment type="caution">
    <text evidence="1">The sequence shown here is derived from an EMBL/GenBank/DDBJ whole genome shotgun (WGS) entry which is preliminary data.</text>
</comment>